<proteinExistence type="predicted"/>
<accession>A0A8J4H4Z6</accession>
<dbReference type="Proteomes" id="UP000677918">
    <property type="component" value="Unassembled WGS sequence"/>
</dbReference>
<dbReference type="EMBL" id="BOVK01000032">
    <property type="protein sequence ID" value="GIQ69760.1"/>
    <property type="molecule type" value="Genomic_DNA"/>
</dbReference>
<comment type="caution">
    <text evidence="1">The sequence shown here is derived from an EMBL/GenBank/DDBJ whole genome shotgun (WGS) entry which is preliminary data.</text>
</comment>
<sequence length="48" mass="5488">MHEQKVSLDIYTVLAQMGIDTEKWEACCRQAREGQGDHGCDHDNEEPL</sequence>
<protein>
    <submittedName>
        <fullName evidence="1">Uncharacterized protein</fullName>
    </submittedName>
</protein>
<name>A0A8J4H4Z6_9BACL</name>
<dbReference type="RefSeq" id="WP_213412547.1">
    <property type="nucleotide sequence ID" value="NZ_BOVK01000032.1"/>
</dbReference>
<evidence type="ECO:0000313" key="2">
    <source>
        <dbReference type="Proteomes" id="UP000677918"/>
    </source>
</evidence>
<keyword evidence="2" id="KW-1185">Reference proteome</keyword>
<reference evidence="1" key="1">
    <citation type="submission" date="2021-04" db="EMBL/GenBank/DDBJ databases">
        <title>Draft genome sequence of Xylanibacillus composti strain K13.</title>
        <authorList>
            <person name="Uke A."/>
            <person name="Chhe C."/>
            <person name="Baramee S."/>
            <person name="Kosugi A."/>
        </authorList>
    </citation>
    <scope>NUCLEOTIDE SEQUENCE</scope>
    <source>
        <strain evidence="1">K13</strain>
    </source>
</reference>
<dbReference type="AlphaFoldDB" id="A0A8J4H4Z6"/>
<gene>
    <name evidence="1" type="ORF">XYCOK13_25840</name>
</gene>
<organism evidence="1 2">
    <name type="scientific">Xylanibacillus composti</name>
    <dbReference type="NCBI Taxonomy" id="1572762"/>
    <lineage>
        <taxon>Bacteria</taxon>
        <taxon>Bacillati</taxon>
        <taxon>Bacillota</taxon>
        <taxon>Bacilli</taxon>
        <taxon>Bacillales</taxon>
        <taxon>Paenibacillaceae</taxon>
        <taxon>Xylanibacillus</taxon>
    </lineage>
</organism>
<evidence type="ECO:0000313" key="1">
    <source>
        <dbReference type="EMBL" id="GIQ69760.1"/>
    </source>
</evidence>